<dbReference type="EnsemblMetazoa" id="tetur11g00050.1">
    <property type="protein sequence ID" value="tetur11g00050.1"/>
    <property type="gene ID" value="tetur11g00050"/>
</dbReference>
<sequence>MQRFLIKSETRDDGPICVIIPEQFFTVEHEPPQPPSPIPPSSPLPPPPSFENVPLPPPPPPPPPRPRPTPKPAISNYCKRKLRGRCLRFEALRKRATKQGKM</sequence>
<name>T1KG98_TETUR</name>
<accession>T1KG98</accession>
<dbReference type="EMBL" id="CAEY01000064">
    <property type="status" value="NOT_ANNOTATED_CDS"/>
    <property type="molecule type" value="Genomic_DNA"/>
</dbReference>
<proteinExistence type="predicted"/>
<evidence type="ECO:0000313" key="2">
    <source>
        <dbReference type="EnsemblMetazoa" id="tetur11g00050.1"/>
    </source>
</evidence>
<reference evidence="3" key="1">
    <citation type="submission" date="2011-08" db="EMBL/GenBank/DDBJ databases">
        <authorList>
            <person name="Rombauts S."/>
        </authorList>
    </citation>
    <scope>NUCLEOTIDE SEQUENCE</scope>
    <source>
        <strain evidence="3">London</strain>
    </source>
</reference>
<evidence type="ECO:0000256" key="1">
    <source>
        <dbReference type="SAM" id="MobiDB-lite"/>
    </source>
</evidence>
<reference evidence="2" key="2">
    <citation type="submission" date="2015-06" db="UniProtKB">
        <authorList>
            <consortium name="EnsemblMetazoa"/>
        </authorList>
    </citation>
    <scope>IDENTIFICATION</scope>
</reference>
<dbReference type="HOGENOM" id="CLU_158868_0_0_1"/>
<protein>
    <submittedName>
        <fullName evidence="2">Uncharacterized protein</fullName>
    </submittedName>
</protein>
<organism evidence="2 3">
    <name type="scientific">Tetranychus urticae</name>
    <name type="common">Two-spotted spider mite</name>
    <dbReference type="NCBI Taxonomy" id="32264"/>
    <lineage>
        <taxon>Eukaryota</taxon>
        <taxon>Metazoa</taxon>
        <taxon>Ecdysozoa</taxon>
        <taxon>Arthropoda</taxon>
        <taxon>Chelicerata</taxon>
        <taxon>Arachnida</taxon>
        <taxon>Acari</taxon>
        <taxon>Acariformes</taxon>
        <taxon>Trombidiformes</taxon>
        <taxon>Prostigmata</taxon>
        <taxon>Eleutherengona</taxon>
        <taxon>Raphignathae</taxon>
        <taxon>Tetranychoidea</taxon>
        <taxon>Tetranychidae</taxon>
        <taxon>Tetranychus</taxon>
    </lineage>
</organism>
<feature type="region of interest" description="Disordered" evidence="1">
    <location>
        <begin position="24"/>
        <end position="77"/>
    </location>
</feature>
<evidence type="ECO:0000313" key="3">
    <source>
        <dbReference type="Proteomes" id="UP000015104"/>
    </source>
</evidence>
<keyword evidence="3" id="KW-1185">Reference proteome</keyword>
<dbReference type="Proteomes" id="UP000015104">
    <property type="component" value="Unassembled WGS sequence"/>
</dbReference>
<feature type="compositionally biased region" description="Pro residues" evidence="1">
    <location>
        <begin position="32"/>
        <end position="71"/>
    </location>
</feature>
<dbReference type="AlphaFoldDB" id="T1KG98"/>